<feature type="transmembrane region" description="Helical" evidence="1">
    <location>
        <begin position="116"/>
        <end position="139"/>
    </location>
</feature>
<dbReference type="Proteomes" id="UP000321570">
    <property type="component" value="Unassembled WGS sequence"/>
</dbReference>
<keyword evidence="1" id="KW-1133">Transmembrane helix</keyword>
<organism evidence="2 3">
    <name type="scientific">Hymenolepis diminuta</name>
    <name type="common">Rat tapeworm</name>
    <dbReference type="NCBI Taxonomy" id="6216"/>
    <lineage>
        <taxon>Eukaryota</taxon>
        <taxon>Metazoa</taxon>
        <taxon>Spiralia</taxon>
        <taxon>Lophotrochozoa</taxon>
        <taxon>Platyhelminthes</taxon>
        <taxon>Cestoda</taxon>
        <taxon>Eucestoda</taxon>
        <taxon>Cyclophyllidea</taxon>
        <taxon>Hymenolepididae</taxon>
        <taxon>Hymenolepis</taxon>
    </lineage>
</organism>
<keyword evidence="1" id="KW-0812">Transmembrane</keyword>
<gene>
    <name evidence="2" type="ORF">WMSIL1_LOCUS6246</name>
</gene>
<keyword evidence="3" id="KW-1185">Reference proteome</keyword>
<dbReference type="EMBL" id="CABIJS010000221">
    <property type="protein sequence ID" value="VUZ46383.1"/>
    <property type="molecule type" value="Genomic_DNA"/>
</dbReference>
<evidence type="ECO:0000313" key="2">
    <source>
        <dbReference type="EMBL" id="VUZ46383.1"/>
    </source>
</evidence>
<sequence length="149" mass="16576">MVNREKAYRVFYHCYHVNLVLINQYLLVAGLILMGNGIKNILPSSNSGPNVSQIWIECCYIIGGFMALSTPFINAYGYAKQSIKIISNNCKIVCPVSCLEIFTAMVALTYPDYYGWSIVAIITAIFNMLGALGTTLMIADDEYIEPHTT</sequence>
<protein>
    <submittedName>
        <fullName evidence="2">Uncharacterized protein</fullName>
    </submittedName>
</protein>
<feature type="transmembrane region" description="Helical" evidence="1">
    <location>
        <begin position="54"/>
        <end position="78"/>
    </location>
</feature>
<accession>A0A564YIF6</accession>
<keyword evidence="1" id="KW-0472">Membrane</keyword>
<evidence type="ECO:0000313" key="3">
    <source>
        <dbReference type="Proteomes" id="UP000321570"/>
    </source>
</evidence>
<dbReference type="AlphaFoldDB" id="A0A564YIF6"/>
<proteinExistence type="predicted"/>
<reference evidence="2 3" key="1">
    <citation type="submission" date="2019-07" db="EMBL/GenBank/DDBJ databases">
        <authorList>
            <person name="Jastrzebski P J."/>
            <person name="Paukszto L."/>
            <person name="Jastrzebski P J."/>
        </authorList>
    </citation>
    <scope>NUCLEOTIDE SEQUENCE [LARGE SCALE GENOMIC DNA]</scope>
    <source>
        <strain evidence="2 3">WMS-il1</strain>
    </source>
</reference>
<evidence type="ECO:0000256" key="1">
    <source>
        <dbReference type="SAM" id="Phobius"/>
    </source>
</evidence>
<name>A0A564YIF6_HYMDI</name>
<feature type="transmembrane region" description="Helical" evidence="1">
    <location>
        <begin position="12"/>
        <end position="34"/>
    </location>
</feature>